<feature type="non-terminal residue" evidence="1">
    <location>
        <position position="136"/>
    </location>
</feature>
<keyword evidence="2" id="KW-1185">Reference proteome</keyword>
<dbReference type="EMBL" id="JAABOA010007636">
    <property type="protein sequence ID" value="KAF9539336.1"/>
    <property type="molecule type" value="Genomic_DNA"/>
</dbReference>
<proteinExistence type="predicted"/>
<evidence type="ECO:0000313" key="2">
    <source>
        <dbReference type="Proteomes" id="UP000780801"/>
    </source>
</evidence>
<sequence>MQKAKAVESDLVSSGQPSVTEPLSISKIETSLPPLHGENAAFDVYVAARTDYQAELDRFYNGNNHSFKRHKWYAKVARAQEFSRLADGLLRMVGGSIGAKRKDEDKVVIGVGLGRFESKFRLASLDRSFMSYFVRK</sequence>
<dbReference type="Proteomes" id="UP000780801">
    <property type="component" value="Unassembled WGS sequence"/>
</dbReference>
<name>A0A9P6F076_9FUNG</name>
<evidence type="ECO:0000313" key="1">
    <source>
        <dbReference type="EMBL" id="KAF9539336.1"/>
    </source>
</evidence>
<dbReference type="OrthoDB" id="2434038at2759"/>
<reference evidence="1" key="1">
    <citation type="journal article" date="2020" name="Fungal Divers.">
        <title>Resolving the Mortierellaceae phylogeny through synthesis of multi-gene phylogenetics and phylogenomics.</title>
        <authorList>
            <person name="Vandepol N."/>
            <person name="Liber J."/>
            <person name="Desiro A."/>
            <person name="Na H."/>
            <person name="Kennedy M."/>
            <person name="Barry K."/>
            <person name="Grigoriev I.V."/>
            <person name="Miller A.N."/>
            <person name="O'Donnell K."/>
            <person name="Stajich J.E."/>
            <person name="Bonito G."/>
        </authorList>
    </citation>
    <scope>NUCLEOTIDE SEQUENCE</scope>
    <source>
        <strain evidence="1">KOD1015</strain>
    </source>
</reference>
<gene>
    <name evidence="1" type="ORF">BGW38_009947</name>
</gene>
<dbReference type="AlphaFoldDB" id="A0A9P6F076"/>
<accession>A0A9P6F076</accession>
<protein>
    <submittedName>
        <fullName evidence="1">Uncharacterized protein</fullName>
    </submittedName>
</protein>
<comment type="caution">
    <text evidence="1">The sequence shown here is derived from an EMBL/GenBank/DDBJ whole genome shotgun (WGS) entry which is preliminary data.</text>
</comment>
<organism evidence="1 2">
    <name type="scientific">Lunasporangiospora selenospora</name>
    <dbReference type="NCBI Taxonomy" id="979761"/>
    <lineage>
        <taxon>Eukaryota</taxon>
        <taxon>Fungi</taxon>
        <taxon>Fungi incertae sedis</taxon>
        <taxon>Mucoromycota</taxon>
        <taxon>Mortierellomycotina</taxon>
        <taxon>Mortierellomycetes</taxon>
        <taxon>Mortierellales</taxon>
        <taxon>Mortierellaceae</taxon>
        <taxon>Lunasporangiospora</taxon>
    </lineage>
</organism>